<sequence length="586" mass="64152">MQLDDWCTYRETLLYARELAVLLPSSWSGLPSEQSATKASSSLSHSSSLPSLAFVKRVEAPLLTQWMTAAAAAPVTCHCSSAGDGDEDMDHATAVVAARWTRMLGIWIVLRVELLCNTRGGVLTLEEEYEVGRYRQYFMSLAWPVLDQSIRERLASHLCTLAEKRGASQSMGGTSCASDMAASSSCGTLLRKDEEDEQACDEVCTRAMEATQRVAREQLRISWDALHPSSIPATVGTKLKRLSVQQSRHHESETGSSPRPVVVHTNCLGGLLHALIRFRLRPQRRHSDHGSAPWLNLTQNALLHIGYDLLTKVRSSVIERCYYLIPALLDYESCLLFCEATLKESAALQAHERELTRTQSILRLTLQSLLQSALGMYRRVIDALLVDYKKSACRSSAGSTPRLVKVTAPLSPANPLVAREAAQKQYAPDAVVPLEPPTHPGAADGLSASTVMRLSEPAFSILVEVLEPTCDLLQRYPADWDVLSTRSLTGPDGRDQCVTPGGHTARERGLLSPSSRRQHQVSQQPQRSTAMDVRREVVSFLDSEVPNCFAAAAAGSGAASKKAQQQAAADAYLTATYLSTYGPHWL</sequence>
<evidence type="ECO:0000256" key="1">
    <source>
        <dbReference type="SAM" id="MobiDB-lite"/>
    </source>
</evidence>
<dbReference type="EMBL" id="CP029534">
    <property type="protein sequence ID" value="AYU83148.1"/>
    <property type="molecule type" value="Genomic_DNA"/>
</dbReference>
<feature type="compositionally biased region" description="Polar residues" evidence="1">
    <location>
        <begin position="512"/>
        <end position="529"/>
    </location>
</feature>
<reference evidence="2 3" key="1">
    <citation type="journal article" date="2018" name="Sci. Rep.">
        <title>A complete Leishmania donovani reference genome identifies novel genetic variations associated with virulence.</title>
        <authorList>
            <person name="Lypaczewski P."/>
            <person name="Hoshizaki J."/>
            <person name="Zhang W.-W."/>
            <person name="McCall L.-I."/>
            <person name="Torcivia-Rodriguez J."/>
            <person name="Simonyan V."/>
            <person name="Kaur A."/>
            <person name="Dewar K."/>
            <person name="Matlashewski G."/>
        </authorList>
    </citation>
    <scope>NUCLEOTIDE SEQUENCE [LARGE SCALE GENOMIC DNA]</scope>
    <source>
        <strain evidence="2 3">LdCL</strain>
    </source>
</reference>
<name>A0A3Q8IVE9_LEIDO</name>
<feature type="region of interest" description="Disordered" evidence="1">
    <location>
        <begin position="486"/>
        <end position="532"/>
    </location>
</feature>
<evidence type="ECO:0000313" key="2">
    <source>
        <dbReference type="EMBL" id="AYU83148.1"/>
    </source>
</evidence>
<dbReference type="VEuPathDB" id="TriTrypDB:LDHU3_35.4560"/>
<keyword evidence="3" id="KW-1185">Reference proteome</keyword>
<accession>A0A3Q8IVE9</accession>
<dbReference type="VEuPathDB" id="TriTrypDB:LdBPK_353480.1"/>
<dbReference type="OrthoDB" id="264572at2759"/>
<evidence type="ECO:0000313" key="3">
    <source>
        <dbReference type="Proteomes" id="UP000274082"/>
    </source>
</evidence>
<dbReference type="VEuPathDB" id="TriTrypDB:LdCL_350039800"/>
<proteinExistence type="predicted"/>
<organism evidence="2 3">
    <name type="scientific">Leishmania donovani</name>
    <dbReference type="NCBI Taxonomy" id="5661"/>
    <lineage>
        <taxon>Eukaryota</taxon>
        <taxon>Discoba</taxon>
        <taxon>Euglenozoa</taxon>
        <taxon>Kinetoplastea</taxon>
        <taxon>Metakinetoplastina</taxon>
        <taxon>Trypanosomatida</taxon>
        <taxon>Trypanosomatidae</taxon>
        <taxon>Leishmaniinae</taxon>
        <taxon>Leishmania</taxon>
    </lineage>
</organism>
<protein>
    <submittedName>
        <fullName evidence="2">Uncharacterized protein</fullName>
    </submittedName>
</protein>
<dbReference type="Proteomes" id="UP000274082">
    <property type="component" value="Chromosome 35"/>
</dbReference>
<dbReference type="AlphaFoldDB" id="A0A3Q8IVE9"/>
<gene>
    <name evidence="2" type="ORF">LdCL_350039800</name>
</gene>